<comment type="caution">
    <text evidence="7">The sequence shown here is derived from an EMBL/GenBank/DDBJ whole genome shotgun (WGS) entry which is preliminary data.</text>
</comment>
<evidence type="ECO:0000313" key="8">
    <source>
        <dbReference type="EMBL" id="CAB3255513.1"/>
    </source>
</evidence>
<dbReference type="InterPro" id="IPR008662">
    <property type="entry name" value="TOIP1/2"/>
</dbReference>
<gene>
    <name evidence="8" type="ORF">APLA_LOCUS14976</name>
    <name evidence="7" type="ORF">APLA_LOCUS7588</name>
</gene>
<keyword evidence="9" id="KW-1185">Reference proteome</keyword>
<keyword evidence="4 6" id="KW-0472">Membrane</keyword>
<feature type="transmembrane region" description="Helical" evidence="6">
    <location>
        <begin position="181"/>
        <end position="199"/>
    </location>
</feature>
<dbReference type="GO" id="GO:0061024">
    <property type="term" value="P:membrane organization"/>
    <property type="evidence" value="ECO:0007669"/>
    <property type="project" value="TreeGrafter"/>
</dbReference>
<evidence type="ECO:0000256" key="2">
    <source>
        <dbReference type="ARBA" id="ARBA00022692"/>
    </source>
</evidence>
<feature type="region of interest" description="Disordered" evidence="5">
    <location>
        <begin position="1"/>
        <end position="159"/>
    </location>
</feature>
<accession>A0A8S0ZU08</accession>
<evidence type="ECO:0000256" key="3">
    <source>
        <dbReference type="ARBA" id="ARBA00022989"/>
    </source>
</evidence>
<reference evidence="9 10" key="1">
    <citation type="submission" date="2020-04" db="EMBL/GenBank/DDBJ databases">
        <authorList>
            <person name="Wallbank WR R."/>
            <person name="Pardo Diaz C."/>
            <person name="Kozak K."/>
            <person name="Martin S."/>
            <person name="Jiggins C."/>
            <person name="Moest M."/>
            <person name="Warren A I."/>
            <person name="Byers J.R.P. K."/>
            <person name="Montejo-Kovacevich G."/>
            <person name="Yen C E."/>
        </authorList>
    </citation>
    <scope>NUCLEOTIDE SEQUENCE [LARGE SCALE GENOMIC DNA]</scope>
</reference>
<dbReference type="OrthoDB" id="6258998at2759"/>
<evidence type="ECO:0000256" key="1">
    <source>
        <dbReference type="ARBA" id="ARBA00004370"/>
    </source>
</evidence>
<keyword evidence="2 6" id="KW-0812">Transmembrane</keyword>
<dbReference type="Proteomes" id="UP000494256">
    <property type="component" value="Unassembled WGS sequence"/>
</dbReference>
<evidence type="ECO:0000256" key="4">
    <source>
        <dbReference type="ARBA" id="ARBA00023136"/>
    </source>
</evidence>
<dbReference type="Gene3D" id="3.40.50.12190">
    <property type="match status" value="1"/>
</dbReference>
<evidence type="ECO:0000313" key="9">
    <source>
        <dbReference type="Proteomes" id="UP000494106"/>
    </source>
</evidence>
<evidence type="ECO:0000313" key="10">
    <source>
        <dbReference type="Proteomes" id="UP000494256"/>
    </source>
</evidence>
<proteinExistence type="predicted"/>
<keyword evidence="3 6" id="KW-1133">Transmembrane helix</keyword>
<evidence type="ECO:0000313" key="7">
    <source>
        <dbReference type="EMBL" id="CAB3236949.1"/>
    </source>
</evidence>
<organism evidence="7 10">
    <name type="scientific">Arctia plantaginis</name>
    <name type="common">Wood tiger moth</name>
    <name type="synonym">Phalaena plantaginis</name>
    <dbReference type="NCBI Taxonomy" id="874455"/>
    <lineage>
        <taxon>Eukaryota</taxon>
        <taxon>Metazoa</taxon>
        <taxon>Ecdysozoa</taxon>
        <taxon>Arthropoda</taxon>
        <taxon>Hexapoda</taxon>
        <taxon>Insecta</taxon>
        <taxon>Pterygota</taxon>
        <taxon>Neoptera</taxon>
        <taxon>Endopterygota</taxon>
        <taxon>Lepidoptera</taxon>
        <taxon>Glossata</taxon>
        <taxon>Ditrysia</taxon>
        <taxon>Noctuoidea</taxon>
        <taxon>Erebidae</taxon>
        <taxon>Arctiinae</taxon>
        <taxon>Arctia</taxon>
    </lineage>
</organism>
<dbReference type="EMBL" id="CADEBC010000575">
    <property type="protein sequence ID" value="CAB3255513.1"/>
    <property type="molecule type" value="Genomic_DNA"/>
</dbReference>
<feature type="compositionally biased region" description="Low complexity" evidence="5">
    <location>
        <begin position="147"/>
        <end position="158"/>
    </location>
</feature>
<feature type="compositionally biased region" description="Basic and acidic residues" evidence="5">
    <location>
        <begin position="1"/>
        <end position="10"/>
    </location>
</feature>
<dbReference type="PANTHER" id="PTHR18843:SF7">
    <property type="entry name" value="LAMINA-ASSOCIATED POLYPEPTIDE 1B ISOFORM 1-RELATED"/>
    <property type="match status" value="1"/>
</dbReference>
<dbReference type="AlphaFoldDB" id="A0A8S0ZU08"/>
<name>A0A8S0ZU08_ARCPL</name>
<feature type="compositionally biased region" description="Polar residues" evidence="5">
    <location>
        <begin position="103"/>
        <end position="113"/>
    </location>
</feature>
<protein>
    <submittedName>
        <fullName evidence="7">Uncharacterized protein</fullName>
    </submittedName>
</protein>
<dbReference type="EMBL" id="CADEBD010000303">
    <property type="protein sequence ID" value="CAB3236949.1"/>
    <property type="molecule type" value="Genomic_DNA"/>
</dbReference>
<evidence type="ECO:0000256" key="5">
    <source>
        <dbReference type="SAM" id="MobiDB-lite"/>
    </source>
</evidence>
<dbReference type="GO" id="GO:0001671">
    <property type="term" value="F:ATPase activator activity"/>
    <property type="evidence" value="ECO:0007669"/>
    <property type="project" value="InterPro"/>
</dbReference>
<sequence length="421" mass="48067">MNSGYSDEKGGASIIPSARRSIRSSSDHTMGRYGLNKSIERNNQRNSPNINEQARDEVDNVMSKMAQPRSPLTIRKKNIVRTNSNTEVEENRDNYTDDDELAQNYSGASVPNTSHEDSLPLSPHVYHNEFEGRNQSSTRKLNDSQHSSNFNRSNFSSDNLDRSCQRRLSVSQEERKGSNKSLNYIVILTFCIGIVAMYYSTILELFAVNINQDKSTQTVNYDTISFENDMNRLQEKYNIDSNSILQLKSGIITIFSKMDAGSFIFVYNSKTQNFNSLQFEKFMDEVAHTAARYLRNDVSSIKHTVIVSTNLDMAEHGELISRYRDDVDKAGVLLVKEVDSVPSYLAMAFHYYCDEYNPLVKRSAIFFTLDLANCSNVSEKKPTHDFIEKCLSAKWKTVPKENMRPLLTRMVDVVIDVTRVF</sequence>
<dbReference type="GO" id="GO:0016020">
    <property type="term" value="C:membrane"/>
    <property type="evidence" value="ECO:0007669"/>
    <property type="project" value="UniProtKB-SubCell"/>
</dbReference>
<evidence type="ECO:0000256" key="6">
    <source>
        <dbReference type="SAM" id="Phobius"/>
    </source>
</evidence>
<comment type="subcellular location">
    <subcellularLocation>
        <location evidence="1">Membrane</location>
    </subcellularLocation>
</comment>
<dbReference type="Proteomes" id="UP000494106">
    <property type="component" value="Unassembled WGS sequence"/>
</dbReference>
<dbReference type="PANTHER" id="PTHR18843">
    <property type="entry name" value="TORSIN-1A-INTERACTING PROTEIN"/>
    <property type="match status" value="1"/>
</dbReference>
<dbReference type="InterPro" id="IPR038599">
    <property type="entry name" value="LAP1C-like_C_sf"/>
</dbReference>